<dbReference type="OrthoDB" id="2281372at2759"/>
<dbReference type="InterPro" id="IPR036779">
    <property type="entry name" value="LysM_dom_sf"/>
</dbReference>
<dbReference type="Proteomes" id="UP001140094">
    <property type="component" value="Unassembled WGS sequence"/>
</dbReference>
<dbReference type="PROSITE" id="PS51782">
    <property type="entry name" value="LYSM"/>
    <property type="match status" value="2"/>
</dbReference>
<reference evidence="4" key="1">
    <citation type="submission" date="2022-07" db="EMBL/GenBank/DDBJ databases">
        <title>Phylogenomic reconstructions and comparative analyses of Kickxellomycotina fungi.</title>
        <authorList>
            <person name="Reynolds N.K."/>
            <person name="Stajich J.E."/>
            <person name="Barry K."/>
            <person name="Grigoriev I.V."/>
            <person name="Crous P."/>
            <person name="Smith M.E."/>
        </authorList>
    </citation>
    <scope>NUCLEOTIDE SEQUENCE</scope>
    <source>
        <strain evidence="4">NRRL 1565</strain>
    </source>
</reference>
<organism evidence="4 5">
    <name type="scientific">Coemansia guatemalensis</name>
    <dbReference type="NCBI Taxonomy" id="2761395"/>
    <lineage>
        <taxon>Eukaryota</taxon>
        <taxon>Fungi</taxon>
        <taxon>Fungi incertae sedis</taxon>
        <taxon>Zoopagomycota</taxon>
        <taxon>Kickxellomycotina</taxon>
        <taxon>Kickxellomycetes</taxon>
        <taxon>Kickxellales</taxon>
        <taxon>Kickxellaceae</taxon>
        <taxon>Coemansia</taxon>
    </lineage>
</organism>
<gene>
    <name evidence="4" type="ORF">H4R20_000179</name>
</gene>
<dbReference type="GO" id="GO:0008061">
    <property type="term" value="F:chitin binding"/>
    <property type="evidence" value="ECO:0007669"/>
    <property type="project" value="UniProtKB-KW"/>
</dbReference>
<dbReference type="PANTHER" id="PTHR34997">
    <property type="entry name" value="AM15"/>
    <property type="match status" value="1"/>
</dbReference>
<feature type="domain" description="LysM" evidence="3">
    <location>
        <begin position="75"/>
        <end position="123"/>
    </location>
</feature>
<comment type="caution">
    <text evidence="4">The sequence shown here is derived from an EMBL/GenBank/DDBJ whole genome shotgun (WGS) entry which is preliminary data.</text>
</comment>
<dbReference type="Gene3D" id="3.10.350.10">
    <property type="entry name" value="LysM domain"/>
    <property type="match status" value="2"/>
</dbReference>
<dbReference type="PANTHER" id="PTHR34997:SF1">
    <property type="entry name" value="PEPTIDOGLYCAN-BINDING LYSIN DOMAIN"/>
    <property type="match status" value="1"/>
</dbReference>
<keyword evidence="5" id="KW-1185">Reference proteome</keyword>
<dbReference type="InterPro" id="IPR052210">
    <property type="entry name" value="LysM1-like"/>
</dbReference>
<dbReference type="SMART" id="SM00257">
    <property type="entry name" value="LysM"/>
    <property type="match status" value="2"/>
</dbReference>
<keyword evidence="2" id="KW-0843">Virulence</keyword>
<evidence type="ECO:0000313" key="4">
    <source>
        <dbReference type="EMBL" id="KAJ2809369.1"/>
    </source>
</evidence>
<evidence type="ECO:0000256" key="1">
    <source>
        <dbReference type="ARBA" id="ARBA00022669"/>
    </source>
</evidence>
<evidence type="ECO:0000256" key="2">
    <source>
        <dbReference type="ARBA" id="ARBA00023026"/>
    </source>
</evidence>
<dbReference type="CDD" id="cd00118">
    <property type="entry name" value="LysM"/>
    <property type="match status" value="2"/>
</dbReference>
<feature type="domain" description="LysM" evidence="3">
    <location>
        <begin position="1"/>
        <end position="44"/>
    </location>
</feature>
<dbReference type="SUPFAM" id="SSF54106">
    <property type="entry name" value="LysM domain"/>
    <property type="match status" value="2"/>
</dbReference>
<sequence length="123" mass="13809">MYEVRPGDYCYKIASDNGISYEQFLKQNPGIDCTNLRVGQSVCLIPTSYGGGWNNWGGNGWGNGYDNTKSNGECRSYIVREGDLCSRIARDHGISFDKLIELNQRSYGWRGCSRLHVGQKLCV</sequence>
<keyword evidence="1" id="KW-0147">Chitin-binding</keyword>
<evidence type="ECO:0000313" key="5">
    <source>
        <dbReference type="Proteomes" id="UP001140094"/>
    </source>
</evidence>
<dbReference type="InterPro" id="IPR018392">
    <property type="entry name" value="LysM"/>
</dbReference>
<protein>
    <recommendedName>
        <fullName evidence="3">LysM domain-containing protein</fullName>
    </recommendedName>
</protein>
<dbReference type="Pfam" id="PF01476">
    <property type="entry name" value="LysM"/>
    <property type="match status" value="2"/>
</dbReference>
<name>A0A9W8LVQ2_9FUNG</name>
<accession>A0A9W8LVQ2</accession>
<dbReference type="AlphaFoldDB" id="A0A9W8LVQ2"/>
<evidence type="ECO:0000259" key="3">
    <source>
        <dbReference type="PROSITE" id="PS51782"/>
    </source>
</evidence>
<proteinExistence type="predicted"/>
<dbReference type="EMBL" id="JANBUO010000004">
    <property type="protein sequence ID" value="KAJ2809369.1"/>
    <property type="molecule type" value="Genomic_DNA"/>
</dbReference>